<keyword evidence="4" id="KW-1185">Reference proteome</keyword>
<feature type="region of interest" description="Disordered" evidence="2">
    <location>
        <begin position="79"/>
        <end position="164"/>
    </location>
</feature>
<dbReference type="EMBL" id="MLAK01000485">
    <property type="protein sequence ID" value="OHT13742.1"/>
    <property type="molecule type" value="Genomic_DNA"/>
</dbReference>
<evidence type="ECO:0000313" key="3">
    <source>
        <dbReference type="EMBL" id="OHT13742.1"/>
    </source>
</evidence>
<name>A0A1J4KVL9_9EUKA</name>
<dbReference type="RefSeq" id="XP_068366878.1">
    <property type="nucleotide sequence ID" value="XM_068498759.1"/>
</dbReference>
<evidence type="ECO:0000256" key="2">
    <source>
        <dbReference type="SAM" id="MobiDB-lite"/>
    </source>
</evidence>
<dbReference type="AlphaFoldDB" id="A0A1J4KVL9"/>
<gene>
    <name evidence="3" type="ORF">TRFO_16071</name>
</gene>
<feature type="compositionally biased region" description="Basic and acidic residues" evidence="2">
    <location>
        <begin position="133"/>
        <end position="145"/>
    </location>
</feature>
<keyword evidence="1" id="KW-0175">Coiled coil</keyword>
<proteinExistence type="predicted"/>
<feature type="compositionally biased region" description="Polar residues" evidence="2">
    <location>
        <begin position="114"/>
        <end position="130"/>
    </location>
</feature>
<comment type="caution">
    <text evidence="3">The sequence shown here is derived from an EMBL/GenBank/DDBJ whole genome shotgun (WGS) entry which is preliminary data.</text>
</comment>
<dbReference type="VEuPathDB" id="TrichDB:TRFO_16071"/>
<feature type="coiled-coil region" evidence="1">
    <location>
        <begin position="46"/>
        <end position="73"/>
    </location>
</feature>
<feature type="compositionally biased region" description="Polar residues" evidence="2">
    <location>
        <begin position="147"/>
        <end position="164"/>
    </location>
</feature>
<feature type="compositionally biased region" description="Basic and acidic residues" evidence="2">
    <location>
        <begin position="86"/>
        <end position="101"/>
    </location>
</feature>
<evidence type="ECO:0000313" key="4">
    <source>
        <dbReference type="Proteomes" id="UP000179807"/>
    </source>
</evidence>
<reference evidence="3" key="1">
    <citation type="submission" date="2016-10" db="EMBL/GenBank/DDBJ databases">
        <authorList>
            <person name="Benchimol M."/>
            <person name="Almeida L.G."/>
            <person name="Vasconcelos A.T."/>
            <person name="Perreira-Neves A."/>
            <person name="Rosa I.A."/>
            <person name="Tasca T."/>
            <person name="Bogo M.R."/>
            <person name="de Souza W."/>
        </authorList>
    </citation>
    <scope>NUCLEOTIDE SEQUENCE [LARGE SCALE GENOMIC DNA]</scope>
    <source>
        <strain evidence="3">K</strain>
    </source>
</reference>
<organism evidence="3 4">
    <name type="scientific">Tritrichomonas foetus</name>
    <dbReference type="NCBI Taxonomy" id="1144522"/>
    <lineage>
        <taxon>Eukaryota</taxon>
        <taxon>Metamonada</taxon>
        <taxon>Parabasalia</taxon>
        <taxon>Tritrichomonadida</taxon>
        <taxon>Tritrichomonadidae</taxon>
        <taxon>Tritrichomonas</taxon>
    </lineage>
</organism>
<evidence type="ECO:0000256" key="1">
    <source>
        <dbReference type="SAM" id="Coils"/>
    </source>
</evidence>
<protein>
    <submittedName>
        <fullName evidence="3">Uncharacterized protein</fullName>
    </submittedName>
</protein>
<dbReference type="GeneID" id="94833463"/>
<accession>A0A1J4KVL9</accession>
<sequence>MSELLKEIIGKVRNEKIPDRKDISKLSMEEKLQLEDDLVKIIKLFKEEAVLEISLLQRRLMKVNRELLLIEQEPEPKQFVSNKNTPKIERMGIKKATETPKSKRNATPAKHTPNKYNTSPPDTPSQNNSKFDVIQEKISELKEKISQMGSNRSLTPKKSSPYQK</sequence>
<dbReference type="Proteomes" id="UP000179807">
    <property type="component" value="Unassembled WGS sequence"/>
</dbReference>